<dbReference type="Pfam" id="PF07963">
    <property type="entry name" value="N_methyl"/>
    <property type="match status" value="1"/>
</dbReference>
<dbReference type="AlphaFoldDB" id="A0A1G1XT41"/>
<keyword evidence="1" id="KW-0472">Membrane</keyword>
<evidence type="ECO:0000256" key="1">
    <source>
        <dbReference type="SAM" id="Phobius"/>
    </source>
</evidence>
<comment type="caution">
    <text evidence="2">The sequence shown here is derived from an EMBL/GenBank/DDBJ whole genome shotgun (WGS) entry which is preliminary data.</text>
</comment>
<dbReference type="EMBL" id="MHIC01000053">
    <property type="protein sequence ID" value="OGY43141.1"/>
    <property type="molecule type" value="Genomic_DNA"/>
</dbReference>
<dbReference type="PROSITE" id="PS00409">
    <property type="entry name" value="PROKAR_NTER_METHYL"/>
    <property type="match status" value="1"/>
</dbReference>
<protein>
    <recommendedName>
        <fullName evidence="4">Type II secretion system protein GspI C-terminal domain-containing protein</fullName>
    </recommendedName>
</protein>
<reference evidence="2 3" key="1">
    <citation type="journal article" date="2016" name="Nat. Commun.">
        <title>Thousands of microbial genomes shed light on interconnected biogeochemical processes in an aquifer system.</title>
        <authorList>
            <person name="Anantharaman K."/>
            <person name="Brown C.T."/>
            <person name="Hug L.A."/>
            <person name="Sharon I."/>
            <person name="Castelle C.J."/>
            <person name="Probst A.J."/>
            <person name="Thomas B.C."/>
            <person name="Singh A."/>
            <person name="Wilkins M.J."/>
            <person name="Karaoz U."/>
            <person name="Brodie E.L."/>
            <person name="Williams K.H."/>
            <person name="Hubbard S.S."/>
            <person name="Banfield J.F."/>
        </authorList>
    </citation>
    <scope>NUCLEOTIDE SEQUENCE [LARGE SCALE GENOMIC DNA]</scope>
</reference>
<gene>
    <name evidence="2" type="ORF">A2731_03605</name>
</gene>
<dbReference type="InterPro" id="IPR012902">
    <property type="entry name" value="N_methyl_site"/>
</dbReference>
<dbReference type="Proteomes" id="UP000176241">
    <property type="component" value="Unassembled WGS sequence"/>
</dbReference>
<organism evidence="2 3">
    <name type="scientific">Candidatus Buchananbacteria bacterium RIFCSPHIGHO2_01_FULL_39_8</name>
    <dbReference type="NCBI Taxonomy" id="1797533"/>
    <lineage>
        <taxon>Bacteria</taxon>
        <taxon>Candidatus Buchananiibacteriota</taxon>
    </lineage>
</organism>
<accession>A0A1G1XT41</accession>
<sequence>MSKPHIRNKIQLFSNRVSGFTLIEATVAVVILVVGLMAVVQFFPFALKIIADSQSLNLASNLALSKIEEVRSVPYDNIATGVIEPKQRISNDPSNYLYKYQRETTVETVDSNLEVNGVDIGLKKITVTVYWQSKIGSQEKSTQMVTLLSDY</sequence>
<feature type="transmembrane region" description="Helical" evidence="1">
    <location>
        <begin position="21"/>
        <end position="47"/>
    </location>
</feature>
<evidence type="ECO:0000313" key="3">
    <source>
        <dbReference type="Proteomes" id="UP000176241"/>
    </source>
</evidence>
<evidence type="ECO:0008006" key="4">
    <source>
        <dbReference type="Google" id="ProtNLM"/>
    </source>
</evidence>
<dbReference type="STRING" id="1797533.A2731_03605"/>
<name>A0A1G1XT41_9BACT</name>
<proteinExistence type="predicted"/>
<evidence type="ECO:0000313" key="2">
    <source>
        <dbReference type="EMBL" id="OGY43141.1"/>
    </source>
</evidence>
<keyword evidence="1" id="KW-0812">Transmembrane</keyword>
<keyword evidence="1" id="KW-1133">Transmembrane helix</keyword>